<proteinExistence type="predicted"/>
<gene>
    <name evidence="1" type="ORF">LOY88_001756</name>
</gene>
<dbReference type="EMBL" id="JALBCA010000019">
    <property type="protein sequence ID" value="KAI2390156.1"/>
    <property type="molecule type" value="Genomic_DNA"/>
</dbReference>
<organism evidence="1">
    <name type="scientific">Ophidiomyces ophidiicola</name>
    <dbReference type="NCBI Taxonomy" id="1387563"/>
    <lineage>
        <taxon>Eukaryota</taxon>
        <taxon>Fungi</taxon>
        <taxon>Dikarya</taxon>
        <taxon>Ascomycota</taxon>
        <taxon>Pezizomycotina</taxon>
        <taxon>Eurotiomycetes</taxon>
        <taxon>Eurotiomycetidae</taxon>
        <taxon>Onygenales</taxon>
        <taxon>Onygenaceae</taxon>
        <taxon>Ophidiomyces</taxon>
    </lineage>
</organism>
<reference evidence="1" key="1">
    <citation type="journal article" date="2022" name="bioRxiv">
        <title>Population genetic analysis of Ophidiomyces ophidiicola, the causative agent of snake fungal disease, indicates recent introductions to the USA.</title>
        <authorList>
            <person name="Ladner J.T."/>
            <person name="Palmer J.M."/>
            <person name="Ettinger C.L."/>
            <person name="Stajich J.E."/>
            <person name="Farrell T.M."/>
            <person name="Glorioso B.M."/>
            <person name="Lawson B."/>
            <person name="Price S.J."/>
            <person name="Stengle A.G."/>
            <person name="Grear D.A."/>
            <person name="Lorch J.M."/>
        </authorList>
    </citation>
    <scope>NUCLEOTIDE SEQUENCE</scope>
    <source>
        <strain evidence="1">NWHC 24266-5</strain>
    </source>
</reference>
<protein>
    <submittedName>
        <fullName evidence="1">Uncharacterized protein</fullName>
    </submittedName>
</protein>
<evidence type="ECO:0000313" key="1">
    <source>
        <dbReference type="EMBL" id="KAI2390156.1"/>
    </source>
</evidence>
<name>A0ACB8V1A4_9EURO</name>
<comment type="caution">
    <text evidence="1">The sequence shown here is derived from an EMBL/GenBank/DDBJ whole genome shotgun (WGS) entry which is preliminary data.</text>
</comment>
<sequence>MKQPCGLSRRETVGAEARYEQIIAKDCFSQADETLQLDLTLHGDAIFTPDRFAAVTGLATQKGSACALATQGSLNLPVTTGVDSIPLLWGGTSITPEVPSPVLLHASWPDSDLELGLHDEHSDRSLSHQSKVPTEPFLDRIPPQSSMPPMSTFSSPLNDFRSIELISSLYDAQLWGPDTPIEISLLHARQGLALVSSCLPVDNWSSIYTEVPGSSSLALCCIHLTQQVLSCYASVKFHNRPFKGYCQTVRYGQFLMDEEQLTIEKMDISQELKHCREIMMTIRQWCNDLVKAEKEGSLLLLPFIQSLRDRVDSLGK</sequence>
<accession>A0ACB8V1A4</accession>